<dbReference type="GeneID" id="36341357"/>
<reference evidence="1 2" key="1">
    <citation type="journal article" date="2013" name="Nat. Genet.">
        <title>The genome of the hydatid tapeworm Echinococcus granulosus.</title>
        <authorList>
            <person name="Zheng H."/>
            <person name="Zhang W."/>
            <person name="Zhang L."/>
            <person name="Zhang Z."/>
            <person name="Li J."/>
            <person name="Lu G."/>
            <person name="Zhu Y."/>
            <person name="Wang Y."/>
            <person name="Huang Y."/>
            <person name="Liu J."/>
            <person name="Kang H."/>
            <person name="Chen J."/>
            <person name="Wang L."/>
            <person name="Chen A."/>
            <person name="Yu S."/>
            <person name="Gao Z."/>
            <person name="Jin L."/>
            <person name="Gu W."/>
            <person name="Wang Z."/>
            <person name="Zhao L."/>
            <person name="Shi B."/>
            <person name="Wen H."/>
            <person name="Lin R."/>
            <person name="Jones M.K."/>
            <person name="Brejova B."/>
            <person name="Vinar T."/>
            <person name="Zhao G."/>
            <person name="McManus D.P."/>
            <person name="Chen Z."/>
            <person name="Zhou Y."/>
            <person name="Wang S."/>
        </authorList>
    </citation>
    <scope>NUCLEOTIDE SEQUENCE [LARGE SCALE GENOMIC DNA]</scope>
</reference>
<evidence type="ECO:0000313" key="2">
    <source>
        <dbReference type="Proteomes" id="UP000019149"/>
    </source>
</evidence>
<proteinExistence type="predicted"/>
<dbReference type="AlphaFoldDB" id="W6UMY2"/>
<protein>
    <submittedName>
        <fullName evidence="1">Uncharacterized protein</fullName>
    </submittedName>
</protein>
<evidence type="ECO:0000313" key="1">
    <source>
        <dbReference type="EMBL" id="EUB59492.1"/>
    </source>
</evidence>
<accession>W6UMY2</accession>
<dbReference type="RefSeq" id="XP_024350688.1">
    <property type="nucleotide sequence ID" value="XM_024494891.1"/>
</dbReference>
<sequence length="111" mass="13026">MGCIFLGVNGCVRACVCFFLPNMYIKRSLPFYSSFFDEINNFIRFKVKRDAFDETSYQNYHVSPISKIIVLCISVLFLEKKFPAYLFASNYRQISYFKSVENQTITECFSL</sequence>
<name>W6UMY2_ECHGR</name>
<dbReference type="EMBL" id="APAU02000043">
    <property type="protein sequence ID" value="EUB59492.1"/>
    <property type="molecule type" value="Genomic_DNA"/>
</dbReference>
<organism evidence="1 2">
    <name type="scientific">Echinococcus granulosus</name>
    <name type="common">Hydatid tapeworm</name>
    <dbReference type="NCBI Taxonomy" id="6210"/>
    <lineage>
        <taxon>Eukaryota</taxon>
        <taxon>Metazoa</taxon>
        <taxon>Spiralia</taxon>
        <taxon>Lophotrochozoa</taxon>
        <taxon>Platyhelminthes</taxon>
        <taxon>Cestoda</taxon>
        <taxon>Eucestoda</taxon>
        <taxon>Cyclophyllidea</taxon>
        <taxon>Taeniidae</taxon>
        <taxon>Echinococcus</taxon>
        <taxon>Echinococcus granulosus group</taxon>
    </lineage>
</organism>
<comment type="caution">
    <text evidence="1">The sequence shown here is derived from an EMBL/GenBank/DDBJ whole genome shotgun (WGS) entry which is preliminary data.</text>
</comment>
<dbReference type="Proteomes" id="UP000019149">
    <property type="component" value="Unassembled WGS sequence"/>
</dbReference>
<dbReference type="CTD" id="36341357"/>
<dbReference type="KEGG" id="egl:EGR_05642"/>
<gene>
    <name evidence="1" type="ORF">EGR_05642</name>
</gene>
<keyword evidence="2" id="KW-1185">Reference proteome</keyword>